<keyword evidence="6" id="KW-1185">Reference proteome</keyword>
<dbReference type="PROSITE" id="PS51257">
    <property type="entry name" value="PROKAR_LIPOPROTEIN"/>
    <property type="match status" value="1"/>
</dbReference>
<comment type="similarity">
    <text evidence="1">Belongs to the MlaA family.</text>
</comment>
<feature type="signal peptide" evidence="4">
    <location>
        <begin position="1"/>
        <end position="28"/>
    </location>
</feature>
<feature type="chain" id="PRO_5015570239" evidence="4">
    <location>
        <begin position="29"/>
        <end position="256"/>
    </location>
</feature>
<dbReference type="Proteomes" id="UP000244069">
    <property type="component" value="Unassembled WGS sequence"/>
</dbReference>
<protein>
    <submittedName>
        <fullName evidence="5">Phospholipid-binding lipoprotein MlaA</fullName>
    </submittedName>
</protein>
<dbReference type="InterPro" id="IPR007428">
    <property type="entry name" value="MlaA"/>
</dbReference>
<evidence type="ECO:0000256" key="4">
    <source>
        <dbReference type="SAM" id="SignalP"/>
    </source>
</evidence>
<gene>
    <name evidence="5" type="ORF">C8N44_13326</name>
</gene>
<keyword evidence="2 4" id="KW-0732">Signal</keyword>
<dbReference type="OrthoDB" id="9785326at2"/>
<dbReference type="GO" id="GO:0120010">
    <property type="term" value="P:intermembrane phospholipid transfer"/>
    <property type="evidence" value="ECO:0007669"/>
    <property type="project" value="TreeGrafter"/>
</dbReference>
<evidence type="ECO:0000256" key="2">
    <source>
        <dbReference type="ARBA" id="ARBA00022729"/>
    </source>
</evidence>
<comment type="caution">
    <text evidence="5">The sequence shown here is derived from an EMBL/GenBank/DDBJ whole genome shotgun (WGS) entry which is preliminary data.</text>
</comment>
<name>A0A2T6AB57_9RHOB</name>
<evidence type="ECO:0000256" key="1">
    <source>
        <dbReference type="ARBA" id="ARBA00010634"/>
    </source>
</evidence>
<dbReference type="AlphaFoldDB" id="A0A2T6AB57"/>
<reference evidence="5 6" key="1">
    <citation type="submission" date="2018-04" db="EMBL/GenBank/DDBJ databases">
        <title>Genomic Encyclopedia of Archaeal and Bacterial Type Strains, Phase II (KMG-II): from individual species to whole genera.</title>
        <authorList>
            <person name="Goeker M."/>
        </authorList>
    </citation>
    <scope>NUCLEOTIDE SEQUENCE [LARGE SCALE GENOMIC DNA]</scope>
    <source>
        <strain evidence="5 6">DSM 29329</strain>
    </source>
</reference>
<evidence type="ECO:0000256" key="3">
    <source>
        <dbReference type="SAM" id="MobiDB-lite"/>
    </source>
</evidence>
<proteinExistence type="inferred from homology"/>
<dbReference type="RefSeq" id="WP_107978488.1">
    <property type="nucleotide sequence ID" value="NZ_BMEZ01000032.1"/>
</dbReference>
<feature type="region of interest" description="Disordered" evidence="3">
    <location>
        <begin position="236"/>
        <end position="256"/>
    </location>
</feature>
<sequence length="256" mass="27795">MKAFRRAILAVPAFALLTACSVPGPGEAPDGIHDPYEARNRKVHEFNRSVDRVFFGEDTGTTEDEPNQVVEDFRPVVANVADTLSLPGTVVNQVLQGRLLDASRNTLRFGVNATLGFGGMFDVAQDLMNIPEDDSDFGETLAVWGAPEGAFQMLPVLGPSTQRDTVGMAVDVFLDPFVWVLEPGEALATKGVRVGADVMERAQYSDSVNSVLYESADSYAQLRLIYLQNRRFELGEPAPEAEGAPEDPLALDTEGF</sequence>
<keyword evidence="5" id="KW-0449">Lipoprotein</keyword>
<evidence type="ECO:0000313" key="5">
    <source>
        <dbReference type="EMBL" id="PTX41053.1"/>
    </source>
</evidence>
<dbReference type="PANTHER" id="PTHR30035:SF3">
    <property type="entry name" value="INTERMEMBRANE PHOSPHOLIPID TRANSPORT SYSTEM LIPOPROTEIN MLAA"/>
    <property type="match status" value="1"/>
</dbReference>
<dbReference type="GO" id="GO:0016020">
    <property type="term" value="C:membrane"/>
    <property type="evidence" value="ECO:0007669"/>
    <property type="project" value="InterPro"/>
</dbReference>
<evidence type="ECO:0000313" key="6">
    <source>
        <dbReference type="Proteomes" id="UP000244069"/>
    </source>
</evidence>
<dbReference type="PANTHER" id="PTHR30035">
    <property type="entry name" value="LIPOPROTEIN VACJ-RELATED"/>
    <property type="match status" value="1"/>
</dbReference>
<dbReference type="EMBL" id="QBKN01000033">
    <property type="protein sequence ID" value="PTX41053.1"/>
    <property type="molecule type" value="Genomic_DNA"/>
</dbReference>
<accession>A0A2T6AB57</accession>
<organism evidence="5 6">
    <name type="scientific">Allosediminivita pacifica</name>
    <dbReference type="NCBI Taxonomy" id="1267769"/>
    <lineage>
        <taxon>Bacteria</taxon>
        <taxon>Pseudomonadati</taxon>
        <taxon>Pseudomonadota</taxon>
        <taxon>Alphaproteobacteria</taxon>
        <taxon>Rhodobacterales</taxon>
        <taxon>Paracoccaceae</taxon>
        <taxon>Allosediminivita</taxon>
    </lineage>
</organism>
<dbReference type="Pfam" id="PF04333">
    <property type="entry name" value="MlaA"/>
    <property type="match status" value="1"/>
</dbReference>